<accession>A0ABR1R5B0</accession>
<dbReference type="InterPro" id="IPR047142">
    <property type="entry name" value="OryJ/VirC-like"/>
</dbReference>
<name>A0ABR1R5B0_9PEZI</name>
<dbReference type="InterPro" id="IPR011051">
    <property type="entry name" value="RmlC_Cupin_sf"/>
</dbReference>
<evidence type="ECO:0000313" key="3">
    <source>
        <dbReference type="Proteomes" id="UP001396898"/>
    </source>
</evidence>
<dbReference type="Proteomes" id="UP001396898">
    <property type="component" value="Unassembled WGS sequence"/>
</dbReference>
<dbReference type="PANTHER" id="PTHR36156">
    <property type="entry name" value="SLR2101 PROTEIN"/>
    <property type="match status" value="1"/>
</dbReference>
<evidence type="ECO:0000313" key="2">
    <source>
        <dbReference type="EMBL" id="KAK7999112.1"/>
    </source>
</evidence>
<dbReference type="Pfam" id="PF07883">
    <property type="entry name" value="Cupin_2"/>
    <property type="match status" value="1"/>
</dbReference>
<protein>
    <recommendedName>
        <fullName evidence="1">Cupin type-2 domain-containing protein</fullName>
    </recommendedName>
</protein>
<dbReference type="SUPFAM" id="SSF51182">
    <property type="entry name" value="RmlC-like cupins"/>
    <property type="match status" value="1"/>
</dbReference>
<feature type="domain" description="Cupin type-2" evidence="1">
    <location>
        <begin position="101"/>
        <end position="161"/>
    </location>
</feature>
<gene>
    <name evidence="2" type="ORF">PG991_014787</name>
</gene>
<evidence type="ECO:0000259" key="1">
    <source>
        <dbReference type="Pfam" id="PF07883"/>
    </source>
</evidence>
<dbReference type="InterPro" id="IPR014710">
    <property type="entry name" value="RmlC-like_jellyroll"/>
</dbReference>
<dbReference type="EMBL" id="JAQQWI010000019">
    <property type="protein sequence ID" value="KAK7999112.1"/>
    <property type="molecule type" value="Genomic_DNA"/>
</dbReference>
<proteinExistence type="predicted"/>
<sequence>MVGKSRAGPTTPTIPEKPFPAVHRYITTHSPAGVPTFATGTPEPVAFERSPLGADMFLAWSATAFPAALAGDADLAVYKAQLADRSESFTSPAGGFLARYIDFHPGCAPLWHRTRTLDFGVVIEGELLLELEGGERRILRKGDSAVQRGTNHAWSNPSTTEFARVFYVAIDAQAPVVNGRELSESLGAVSHA</sequence>
<dbReference type="InterPro" id="IPR013096">
    <property type="entry name" value="Cupin_2"/>
</dbReference>
<keyword evidence="3" id="KW-1185">Reference proteome</keyword>
<dbReference type="PANTHER" id="PTHR36156:SF2">
    <property type="entry name" value="CUPIN TYPE-2 DOMAIN-CONTAINING PROTEIN"/>
    <property type="match status" value="1"/>
</dbReference>
<reference evidence="2 3" key="1">
    <citation type="submission" date="2023-01" db="EMBL/GenBank/DDBJ databases">
        <title>Analysis of 21 Apiospora genomes using comparative genomics revels a genus with tremendous synthesis potential of carbohydrate active enzymes and secondary metabolites.</title>
        <authorList>
            <person name="Sorensen T."/>
        </authorList>
    </citation>
    <scope>NUCLEOTIDE SEQUENCE [LARGE SCALE GENOMIC DNA]</scope>
    <source>
        <strain evidence="2 3">CBS 20057</strain>
    </source>
</reference>
<dbReference type="Gene3D" id="2.60.120.10">
    <property type="entry name" value="Jelly Rolls"/>
    <property type="match status" value="1"/>
</dbReference>
<organism evidence="2 3">
    <name type="scientific">Apiospora marii</name>
    <dbReference type="NCBI Taxonomy" id="335849"/>
    <lineage>
        <taxon>Eukaryota</taxon>
        <taxon>Fungi</taxon>
        <taxon>Dikarya</taxon>
        <taxon>Ascomycota</taxon>
        <taxon>Pezizomycotina</taxon>
        <taxon>Sordariomycetes</taxon>
        <taxon>Xylariomycetidae</taxon>
        <taxon>Amphisphaeriales</taxon>
        <taxon>Apiosporaceae</taxon>
        <taxon>Apiospora</taxon>
    </lineage>
</organism>
<comment type="caution">
    <text evidence="2">The sequence shown here is derived from an EMBL/GenBank/DDBJ whole genome shotgun (WGS) entry which is preliminary data.</text>
</comment>